<name>A0A1M7MEF3_9BACT</name>
<dbReference type="STRING" id="388280.SAMN04488057_104253"/>
<dbReference type="Proteomes" id="UP000184513">
    <property type="component" value="Unassembled WGS sequence"/>
</dbReference>
<feature type="chain" id="PRO_5009928160" description="Deoxyribose-phosphate aldolase" evidence="1">
    <location>
        <begin position="25"/>
        <end position="257"/>
    </location>
</feature>
<evidence type="ECO:0008006" key="4">
    <source>
        <dbReference type="Google" id="ProtNLM"/>
    </source>
</evidence>
<sequence>MQIKYNSYLGILLGLLFVGCNPSASTTTDPKAQAVVDSAIARSNLHLLANAEAAFDFRDRSYSYKMNENQFECTRLHIDSTGTETLDVLTNNGLTRYINGKVQELVAARQNAYANSVNSVIYFAFLPYRLNDASVIKNYLGKVNVLDKEYHKIQVTFRQEGGGEDFEDVFIYWFDSEDYILDYFAYEYQTNGGGIRFREATNPGDINGIQIQDYFNYKPKKGVEFKLSEIDEYYQQDKLEKLSDIDLKNVNVKLNNN</sequence>
<evidence type="ECO:0000313" key="2">
    <source>
        <dbReference type="EMBL" id="SHM89177.1"/>
    </source>
</evidence>
<protein>
    <recommendedName>
        <fullName evidence="4">Deoxyribose-phosphate aldolase</fullName>
    </recommendedName>
</protein>
<dbReference type="PROSITE" id="PS51257">
    <property type="entry name" value="PROKAR_LIPOPROTEIN"/>
    <property type="match status" value="1"/>
</dbReference>
<organism evidence="2 3">
    <name type="scientific">Cyclobacterium lianum</name>
    <dbReference type="NCBI Taxonomy" id="388280"/>
    <lineage>
        <taxon>Bacteria</taxon>
        <taxon>Pseudomonadati</taxon>
        <taxon>Bacteroidota</taxon>
        <taxon>Cytophagia</taxon>
        <taxon>Cytophagales</taxon>
        <taxon>Cyclobacteriaceae</taxon>
        <taxon>Cyclobacterium</taxon>
    </lineage>
</organism>
<evidence type="ECO:0000256" key="1">
    <source>
        <dbReference type="SAM" id="SignalP"/>
    </source>
</evidence>
<dbReference type="Pfam" id="PF20113">
    <property type="entry name" value="DUF6503"/>
    <property type="match status" value="1"/>
</dbReference>
<keyword evidence="1" id="KW-0732">Signal</keyword>
<dbReference type="InterPro" id="IPR045444">
    <property type="entry name" value="DUF6503"/>
</dbReference>
<keyword evidence="3" id="KW-1185">Reference proteome</keyword>
<feature type="signal peptide" evidence="1">
    <location>
        <begin position="1"/>
        <end position="24"/>
    </location>
</feature>
<evidence type="ECO:0000313" key="3">
    <source>
        <dbReference type="Proteomes" id="UP000184513"/>
    </source>
</evidence>
<gene>
    <name evidence="2" type="ORF">SAMN04488057_104253</name>
</gene>
<dbReference type="AlphaFoldDB" id="A0A1M7MEF3"/>
<proteinExistence type="predicted"/>
<dbReference type="EMBL" id="FRCY01000004">
    <property type="protein sequence ID" value="SHM89177.1"/>
    <property type="molecule type" value="Genomic_DNA"/>
</dbReference>
<reference evidence="2 3" key="1">
    <citation type="submission" date="2016-11" db="EMBL/GenBank/DDBJ databases">
        <authorList>
            <person name="Jaros S."/>
            <person name="Januszkiewicz K."/>
            <person name="Wedrychowicz H."/>
        </authorList>
    </citation>
    <scope>NUCLEOTIDE SEQUENCE [LARGE SCALE GENOMIC DNA]</scope>
    <source>
        <strain evidence="2 3">CGMCC 1.6102</strain>
    </source>
</reference>
<accession>A0A1M7MEF3</accession>
<dbReference type="RefSeq" id="WP_073094032.1">
    <property type="nucleotide sequence ID" value="NZ_FRCY01000004.1"/>
</dbReference>